<sequence length="42" mass="5010">MFLLRKILSYWYGSVQKAVAKQSRAAKYTGNKCFYKNEKELF</sequence>
<name>V6SJA4_9FLAO</name>
<keyword evidence="2" id="KW-1185">Reference proteome</keyword>
<protein>
    <submittedName>
        <fullName evidence="1">Uncharacterized protein</fullName>
    </submittedName>
</protein>
<evidence type="ECO:0000313" key="1">
    <source>
        <dbReference type="EMBL" id="ESU26337.1"/>
    </source>
</evidence>
<evidence type="ECO:0000313" key="2">
    <source>
        <dbReference type="Proteomes" id="UP000018004"/>
    </source>
</evidence>
<comment type="caution">
    <text evidence="1">The sequence shown here is derived from an EMBL/GenBank/DDBJ whole genome shotgun (WGS) entry which is preliminary data.</text>
</comment>
<dbReference type="AlphaFoldDB" id="V6SJA4"/>
<proteinExistence type="predicted"/>
<dbReference type="Proteomes" id="UP000018004">
    <property type="component" value="Unassembled WGS sequence"/>
</dbReference>
<gene>
    <name evidence="1" type="ORF">FLJC2902T_28200</name>
</gene>
<dbReference type="EMBL" id="AVGG01000019">
    <property type="protein sequence ID" value="ESU26337.1"/>
    <property type="molecule type" value="Genomic_DNA"/>
</dbReference>
<reference evidence="1 2" key="1">
    <citation type="submission" date="2013-08" db="EMBL/GenBank/DDBJ databases">
        <title>Flavobacterium limnosediminis JC2902 genome sequencing.</title>
        <authorList>
            <person name="Lee K."/>
            <person name="Yi H."/>
            <person name="Park S."/>
            <person name="Chun J."/>
        </authorList>
    </citation>
    <scope>NUCLEOTIDE SEQUENCE [LARGE SCALE GENOMIC DNA]</scope>
    <source>
        <strain evidence="1 2">JC2902</strain>
    </source>
</reference>
<organism evidence="1 2">
    <name type="scientific">Flavobacterium limnosediminis JC2902</name>
    <dbReference type="NCBI Taxonomy" id="1341181"/>
    <lineage>
        <taxon>Bacteria</taxon>
        <taxon>Pseudomonadati</taxon>
        <taxon>Bacteroidota</taxon>
        <taxon>Flavobacteriia</taxon>
        <taxon>Flavobacteriales</taxon>
        <taxon>Flavobacteriaceae</taxon>
        <taxon>Flavobacterium</taxon>
    </lineage>
</organism>
<accession>V6SJA4</accession>